<dbReference type="PANTHER" id="PTHR30476:SF0">
    <property type="entry name" value="UPF0234 PROTEIN YAJQ"/>
    <property type="match status" value="1"/>
</dbReference>
<reference evidence="4 5" key="1">
    <citation type="submission" date="2018-06" db="EMBL/GenBank/DDBJ databases">
        <title>Genomic Encyclopedia of Type Strains, Phase IV (KMG-IV): sequencing the most valuable type-strain genomes for metagenomic binning, comparative biology and taxonomic classification.</title>
        <authorList>
            <person name="Goeker M."/>
        </authorList>
    </citation>
    <scope>NUCLEOTIDE SEQUENCE [LARGE SCALE GENOMIC DNA]</scope>
    <source>
        <strain evidence="4 5">DSM 24032</strain>
    </source>
</reference>
<dbReference type="NCBIfam" id="NF003819">
    <property type="entry name" value="PRK05412.1"/>
    <property type="match status" value="1"/>
</dbReference>
<sequence length="161" mass="18006">MPSFDVVSEIDKPELSNALHQANKELGTRFDFKGTDARVELSESTMTVFADNEFQVKQAVEVLCLKLAARGIDLACLDYQRIEEIGGGKAKQIILLKEGINSDLGRKLVKQIKDKKLKVQTAIQGDQLRITGKKRDDLQTVIAFLREADAGIPLQFNNFRD</sequence>
<dbReference type="Proteomes" id="UP000253083">
    <property type="component" value="Unassembled WGS sequence"/>
</dbReference>
<evidence type="ECO:0000256" key="1">
    <source>
        <dbReference type="ARBA" id="ARBA00022741"/>
    </source>
</evidence>
<dbReference type="InParanoid" id="A0A395JH44"/>
<dbReference type="InterPro" id="IPR035570">
    <property type="entry name" value="UPF0234_N"/>
</dbReference>
<comment type="similarity">
    <text evidence="2 3">Belongs to the YajQ family.</text>
</comment>
<dbReference type="InterPro" id="IPR036183">
    <property type="entry name" value="YajQ-like_sf"/>
</dbReference>
<dbReference type="AlphaFoldDB" id="A0A395JH44"/>
<dbReference type="GO" id="GO:0005829">
    <property type="term" value="C:cytosol"/>
    <property type="evidence" value="ECO:0007669"/>
    <property type="project" value="TreeGrafter"/>
</dbReference>
<dbReference type="Gene3D" id="3.30.70.860">
    <property type="match status" value="1"/>
</dbReference>
<accession>A0A395JH44</accession>
<dbReference type="HAMAP" id="MF_00632">
    <property type="entry name" value="UPF0234"/>
    <property type="match status" value="1"/>
</dbReference>
<dbReference type="InterPro" id="IPR035571">
    <property type="entry name" value="UPF0234-like_C"/>
</dbReference>
<dbReference type="CDD" id="cd11740">
    <property type="entry name" value="YajQ_like"/>
    <property type="match status" value="1"/>
</dbReference>
<dbReference type="Gene3D" id="3.30.70.990">
    <property type="entry name" value="YajQ-like, domain 2"/>
    <property type="match status" value="1"/>
</dbReference>
<comment type="caution">
    <text evidence="4">The sequence shown here is derived from an EMBL/GenBank/DDBJ whole genome shotgun (WGS) entry which is preliminary data.</text>
</comment>
<evidence type="ECO:0000313" key="4">
    <source>
        <dbReference type="EMBL" id="RBP49277.1"/>
    </source>
</evidence>
<name>A0A395JH44_9GAMM</name>
<organism evidence="4 5">
    <name type="scientific">Arenicella xantha</name>
    <dbReference type="NCBI Taxonomy" id="644221"/>
    <lineage>
        <taxon>Bacteria</taxon>
        <taxon>Pseudomonadati</taxon>
        <taxon>Pseudomonadota</taxon>
        <taxon>Gammaproteobacteria</taxon>
        <taxon>Arenicellales</taxon>
        <taxon>Arenicellaceae</taxon>
        <taxon>Arenicella</taxon>
    </lineage>
</organism>
<evidence type="ECO:0000313" key="5">
    <source>
        <dbReference type="Proteomes" id="UP000253083"/>
    </source>
</evidence>
<gene>
    <name evidence="4" type="ORF">DFR28_104205</name>
</gene>
<dbReference type="SUPFAM" id="SSF89963">
    <property type="entry name" value="YajQ-like"/>
    <property type="match status" value="2"/>
</dbReference>
<protein>
    <recommendedName>
        <fullName evidence="3">Nucleotide-binding protein DFR28_104205</fullName>
    </recommendedName>
</protein>
<dbReference type="PANTHER" id="PTHR30476">
    <property type="entry name" value="UPF0234 PROTEIN YAJQ"/>
    <property type="match status" value="1"/>
</dbReference>
<dbReference type="InterPro" id="IPR007551">
    <property type="entry name" value="YajQ/Smlt4090-like"/>
</dbReference>
<dbReference type="EMBL" id="QNRT01000004">
    <property type="protein sequence ID" value="RBP49277.1"/>
    <property type="molecule type" value="Genomic_DNA"/>
</dbReference>
<dbReference type="RefSeq" id="WP_113955139.1">
    <property type="nucleotide sequence ID" value="NZ_QNRT01000004.1"/>
</dbReference>
<comment type="function">
    <text evidence="3">Nucleotide-binding protein.</text>
</comment>
<dbReference type="GO" id="GO:0000166">
    <property type="term" value="F:nucleotide binding"/>
    <property type="evidence" value="ECO:0007669"/>
    <property type="project" value="UniProtKB-UniRule"/>
</dbReference>
<dbReference type="Pfam" id="PF04461">
    <property type="entry name" value="YajQ"/>
    <property type="match status" value="1"/>
</dbReference>
<dbReference type="OrthoDB" id="9801447at2"/>
<evidence type="ECO:0000256" key="3">
    <source>
        <dbReference type="HAMAP-Rule" id="MF_00632"/>
    </source>
</evidence>
<proteinExistence type="inferred from homology"/>
<evidence type="ECO:0000256" key="2">
    <source>
        <dbReference type="ARBA" id="ARBA00093450"/>
    </source>
</evidence>
<keyword evidence="5" id="KW-1185">Reference proteome</keyword>
<dbReference type="FunCoup" id="A0A395JH44">
    <property type="interactions" value="333"/>
</dbReference>
<keyword evidence="1 3" id="KW-0547">Nucleotide-binding</keyword>